<dbReference type="PANTHER" id="PTHR46388">
    <property type="entry name" value="NHL REPEAT-CONTAINING PROTEIN 2"/>
    <property type="match status" value="1"/>
</dbReference>
<dbReference type="InterPro" id="IPR001258">
    <property type="entry name" value="NHL_repeat"/>
</dbReference>
<accession>A0ABV9XIG4</accession>
<evidence type="ECO:0008006" key="5">
    <source>
        <dbReference type="Google" id="ProtNLM"/>
    </source>
</evidence>
<name>A0ABV9XIG4_9ACTN</name>
<dbReference type="EMBL" id="JBHSJD010000014">
    <property type="protein sequence ID" value="MFC5024080.1"/>
    <property type="molecule type" value="Genomic_DNA"/>
</dbReference>
<keyword evidence="1" id="KW-0677">Repeat</keyword>
<dbReference type="InterPro" id="IPR011042">
    <property type="entry name" value="6-blade_b-propeller_TolB-like"/>
</dbReference>
<evidence type="ECO:0000256" key="2">
    <source>
        <dbReference type="PROSITE-ProRule" id="PRU00504"/>
    </source>
</evidence>
<dbReference type="CDD" id="cd14953">
    <property type="entry name" value="NHL_like_1"/>
    <property type="match status" value="1"/>
</dbReference>
<dbReference type="SUPFAM" id="SSF101898">
    <property type="entry name" value="NHL repeat"/>
    <property type="match status" value="1"/>
</dbReference>
<gene>
    <name evidence="3" type="ORF">ACFPM3_18300</name>
</gene>
<comment type="caution">
    <text evidence="3">The sequence shown here is derived from an EMBL/GenBank/DDBJ whole genome shotgun (WGS) entry which is preliminary data.</text>
</comment>
<evidence type="ECO:0000313" key="3">
    <source>
        <dbReference type="EMBL" id="MFC5024080.1"/>
    </source>
</evidence>
<dbReference type="Gene3D" id="2.120.10.30">
    <property type="entry name" value="TolB, C-terminal domain"/>
    <property type="match status" value="3"/>
</dbReference>
<evidence type="ECO:0000256" key="1">
    <source>
        <dbReference type="ARBA" id="ARBA00022737"/>
    </source>
</evidence>
<organism evidence="3 4">
    <name type="scientific">Streptomyces coeruleoprunus</name>
    <dbReference type="NCBI Taxonomy" id="285563"/>
    <lineage>
        <taxon>Bacteria</taxon>
        <taxon>Bacillati</taxon>
        <taxon>Actinomycetota</taxon>
        <taxon>Actinomycetes</taxon>
        <taxon>Kitasatosporales</taxon>
        <taxon>Streptomycetaceae</taxon>
        <taxon>Streptomyces</taxon>
    </lineage>
</organism>
<dbReference type="Proteomes" id="UP001595829">
    <property type="component" value="Unassembled WGS sequence"/>
</dbReference>
<reference evidence="4" key="1">
    <citation type="journal article" date="2019" name="Int. J. Syst. Evol. Microbiol.">
        <title>The Global Catalogue of Microorganisms (GCM) 10K type strain sequencing project: providing services to taxonomists for standard genome sequencing and annotation.</title>
        <authorList>
            <consortium name="The Broad Institute Genomics Platform"/>
            <consortium name="The Broad Institute Genome Sequencing Center for Infectious Disease"/>
            <person name="Wu L."/>
            <person name="Ma J."/>
        </authorList>
    </citation>
    <scope>NUCLEOTIDE SEQUENCE [LARGE SCALE GENOMIC DNA]</scope>
    <source>
        <strain evidence="4">CGMCC 4.1648</strain>
    </source>
</reference>
<feature type="repeat" description="NHL" evidence="2">
    <location>
        <begin position="263"/>
        <end position="294"/>
    </location>
</feature>
<feature type="repeat" description="NHL" evidence="2">
    <location>
        <begin position="83"/>
        <end position="126"/>
    </location>
</feature>
<protein>
    <recommendedName>
        <fullName evidence="5">NHL repeat-containing protein</fullName>
    </recommendedName>
</protein>
<dbReference type="PROSITE" id="PS51125">
    <property type="entry name" value="NHL"/>
    <property type="match status" value="4"/>
</dbReference>
<dbReference type="PANTHER" id="PTHR46388:SF2">
    <property type="entry name" value="NHL REPEAT-CONTAINING PROTEIN 2"/>
    <property type="match status" value="1"/>
</dbReference>
<dbReference type="RefSeq" id="WP_345686029.1">
    <property type="nucleotide sequence ID" value="NZ_BAABIT010000001.1"/>
</dbReference>
<keyword evidence="4" id="KW-1185">Reference proteome</keyword>
<feature type="repeat" description="NHL" evidence="2">
    <location>
        <begin position="139"/>
        <end position="182"/>
    </location>
</feature>
<feature type="repeat" description="NHL" evidence="2">
    <location>
        <begin position="27"/>
        <end position="70"/>
    </location>
</feature>
<evidence type="ECO:0000313" key="4">
    <source>
        <dbReference type="Proteomes" id="UP001595829"/>
    </source>
</evidence>
<proteinExistence type="predicted"/>
<sequence>MTTTASAQAASFPAGTIITTAGNGQAGFVADGGPAIGTKLHYPYGTAIDRAGNIYIADSHNHRVRKITPDGNITTVAGTGTAGFVSDGGPAVATRLHYPTGVAVDAAGNLYIADRHNHRIRKVTTNGIITTVAGNGNAGFISDGGPAVATPLNYPWSVAVDEEGNLYIGDTNNHRVRKVATNGNIITVAGNGNAGFVSDGGPAVATPLYHPFEVTVDAAGALYIADRYNHRVRKVSTNGIITTVAGTGTAGYVADGGPAVATHLHYPAGVAVDKEGNLYIADTNNHRVRKVSAGGIITTVAGTGTAGYVADGGPAAGTRVYYPHGVAVDGSGSLYIGDGYNHRVRRVYGVTAVVPPTPPMADLYGEIVAPASVPRGQEFDLGARIRSRGPATVDGMLITVVLNLPYGLVDASGGTDRRLSRTFAGSQLVPFSASLDGVFRVKAPESTKPGTYEATLEIQYGGDLNLKDNTFTLPVTITVPAPVADETALTVFQEVVPESAPGQTSRCNLRFLAPTGQPVNPGVIIQRYTAPTGFVFTGQPVFAYHGTIDGVVSGPLDHEVYDSGRTLIIRANPHLNTTAGDTGSLVYTIPMRAQQDATAGLKSDGSASIGKRTPVQLVGKVIAATTGLSARITQSRPENARVRPGQQWVYPAVFTITNTGQSTIGAQRLVLTAPEGMRFTQDQLAMSREGEMQEIVSVGERSNGNRTLTCQDVRFDLARGKWAVVYPEMEVDEGAEPGTVRVGIELGAPAFASALATITIEPR</sequence>
<dbReference type="Pfam" id="PF01436">
    <property type="entry name" value="NHL"/>
    <property type="match status" value="5"/>
</dbReference>